<dbReference type="PANTHER" id="PTHR12281:SF31">
    <property type="entry name" value="DCN1-LIKE PROTEIN 3"/>
    <property type="match status" value="1"/>
</dbReference>
<dbReference type="PROSITE" id="PS51229">
    <property type="entry name" value="DCUN1"/>
    <property type="match status" value="1"/>
</dbReference>
<protein>
    <recommendedName>
        <fullName evidence="1">Defective in cullin neddylation protein</fullName>
    </recommendedName>
</protein>
<dbReference type="CDD" id="cd14350">
    <property type="entry name" value="UBA_DCNL"/>
    <property type="match status" value="1"/>
</dbReference>
<comment type="function">
    <text evidence="1">Neddylation of cullins play an essential role in the regulation of SCF-type complexes activity.</text>
</comment>
<dbReference type="SUPFAM" id="SSF46934">
    <property type="entry name" value="UBA-like"/>
    <property type="match status" value="1"/>
</dbReference>
<dbReference type="Pfam" id="PF03556">
    <property type="entry name" value="Cullin_binding"/>
    <property type="match status" value="1"/>
</dbReference>
<dbReference type="AlphaFoldDB" id="A0A4P7NGS2"/>
<gene>
    <name evidence="2" type="ORF">PoMZ_08087</name>
</gene>
<dbReference type="InterPro" id="IPR042460">
    <property type="entry name" value="DCN1-like_PONY"/>
</dbReference>
<dbReference type="VEuPathDB" id="FungiDB:M_BR32_EuGene_00039971"/>
<organism evidence="2 3">
    <name type="scientific">Pyricularia oryzae</name>
    <name type="common">Rice blast fungus</name>
    <name type="synonym">Magnaporthe oryzae</name>
    <dbReference type="NCBI Taxonomy" id="318829"/>
    <lineage>
        <taxon>Eukaryota</taxon>
        <taxon>Fungi</taxon>
        <taxon>Dikarya</taxon>
        <taxon>Ascomycota</taxon>
        <taxon>Pezizomycotina</taxon>
        <taxon>Sordariomycetes</taxon>
        <taxon>Sordariomycetidae</taxon>
        <taxon>Magnaporthales</taxon>
        <taxon>Pyriculariaceae</taxon>
        <taxon>Pyricularia</taxon>
    </lineage>
</organism>
<dbReference type="Pfam" id="PF14555">
    <property type="entry name" value="UBA_4"/>
    <property type="match status" value="1"/>
</dbReference>
<accession>A0A4P7NGS2</accession>
<dbReference type="PANTHER" id="PTHR12281">
    <property type="entry name" value="RP42 RELATED"/>
    <property type="match status" value="1"/>
</dbReference>
<evidence type="ECO:0000313" key="3">
    <source>
        <dbReference type="Proteomes" id="UP000294847"/>
    </source>
</evidence>
<dbReference type="GO" id="GO:0032182">
    <property type="term" value="F:ubiquitin-like protein binding"/>
    <property type="evidence" value="ECO:0007669"/>
    <property type="project" value="TreeGrafter"/>
</dbReference>
<dbReference type="Gene3D" id="1.10.238.200">
    <property type="entry name" value="Cullin, PONY binding domain"/>
    <property type="match status" value="1"/>
</dbReference>
<dbReference type="OMA" id="LWCKFLQ"/>
<dbReference type="EMBL" id="CP034207">
    <property type="protein sequence ID" value="QBZ61141.1"/>
    <property type="molecule type" value="Genomic_DNA"/>
</dbReference>
<dbReference type="SMR" id="A0A4P7NGS2"/>
<evidence type="ECO:0000313" key="2">
    <source>
        <dbReference type="EMBL" id="QBZ61141.1"/>
    </source>
</evidence>
<dbReference type="Gene3D" id="1.10.8.10">
    <property type="entry name" value="DNA helicase RuvA subunit, C-terminal domain"/>
    <property type="match status" value="1"/>
</dbReference>
<evidence type="ECO:0000256" key="1">
    <source>
        <dbReference type="RuleBase" id="RU410713"/>
    </source>
</evidence>
<dbReference type="Proteomes" id="UP000294847">
    <property type="component" value="Chromosome 4"/>
</dbReference>
<reference evidence="2 3" key="1">
    <citation type="journal article" date="2019" name="Mol. Biol. Evol.">
        <title>Blast fungal genomes show frequent chromosomal changes, gene gains and losses, and effector gene turnover.</title>
        <authorList>
            <person name="Gomez Luciano L.B."/>
            <person name="Jason Tsai I."/>
            <person name="Chuma I."/>
            <person name="Tosa Y."/>
            <person name="Chen Y.H."/>
            <person name="Li J.Y."/>
            <person name="Li M.Y."/>
            <person name="Jade Lu M.Y."/>
            <person name="Nakayashiki H."/>
            <person name="Li W.H."/>
        </authorList>
    </citation>
    <scope>NUCLEOTIDE SEQUENCE [LARGE SCALE GENOMIC DNA]</scope>
    <source>
        <strain evidence="2">MZ5-1-6</strain>
    </source>
</reference>
<sequence length="281" mass="31208">MPLTAVQKTLSAQFVHMTATNDKVAQKFLKNANWKLDIAADAYFNSNPNMATSSSSKPKLDKMFSDLQDTQEDSPDELGAGSAIEYASSLGVDPESVGIFVLMELVKAPAFGVITRSGFVEGWQATNAPASKSGQKDYIQSVIRNLPQDHELFKRVYRHAFIAGRETPEQRALPLENALVYWQCFFGPEMPHSKPWVAKSSQSGGTTDFLDLWTEYLKNNWSRTVSKDMWNQTLDFAVKSTADSTLSFWTPEGSWPSVIDGFVEWLRNKGIGVASGMEVDS</sequence>
<name>A0A4P7NGS2_PYROR</name>
<dbReference type="GO" id="GO:0031624">
    <property type="term" value="F:ubiquitin conjugating enzyme binding"/>
    <property type="evidence" value="ECO:0007669"/>
    <property type="project" value="TreeGrafter"/>
</dbReference>
<dbReference type="GO" id="GO:0000151">
    <property type="term" value="C:ubiquitin ligase complex"/>
    <property type="evidence" value="ECO:0007669"/>
    <property type="project" value="TreeGrafter"/>
</dbReference>
<proteinExistence type="predicted"/>
<dbReference type="GO" id="GO:0097602">
    <property type="term" value="F:cullin family protein binding"/>
    <property type="evidence" value="ECO:0007669"/>
    <property type="project" value="TreeGrafter"/>
</dbReference>
<dbReference type="InterPro" id="IPR009060">
    <property type="entry name" value="UBA-like_sf"/>
</dbReference>
<dbReference type="Gene3D" id="1.10.238.10">
    <property type="entry name" value="EF-hand"/>
    <property type="match status" value="1"/>
</dbReference>
<dbReference type="InterPro" id="IPR014764">
    <property type="entry name" value="DCN-prot"/>
</dbReference>
<dbReference type="GO" id="GO:0045116">
    <property type="term" value="P:protein neddylation"/>
    <property type="evidence" value="ECO:0007669"/>
    <property type="project" value="TreeGrafter"/>
</dbReference>
<dbReference type="InterPro" id="IPR005176">
    <property type="entry name" value="PONY_dom"/>
</dbReference>